<feature type="region of interest" description="Disordered" evidence="1">
    <location>
        <begin position="220"/>
        <end position="240"/>
    </location>
</feature>
<dbReference type="CDD" id="cd00084">
    <property type="entry name" value="HMG-box_SF"/>
    <property type="match status" value="1"/>
</dbReference>
<dbReference type="Proteomes" id="UP000076420">
    <property type="component" value="Unassembled WGS sequence"/>
</dbReference>
<dbReference type="RefSeq" id="XP_013069909.2">
    <property type="nucleotide sequence ID" value="XM_013214455.2"/>
</dbReference>
<proteinExistence type="predicted"/>
<dbReference type="OrthoDB" id="6131915at2759"/>
<organism evidence="2 3">
    <name type="scientific">Biomphalaria glabrata</name>
    <name type="common">Bloodfluke planorb</name>
    <name type="synonym">Freshwater snail</name>
    <dbReference type="NCBI Taxonomy" id="6526"/>
    <lineage>
        <taxon>Eukaryota</taxon>
        <taxon>Metazoa</taxon>
        <taxon>Spiralia</taxon>
        <taxon>Lophotrochozoa</taxon>
        <taxon>Mollusca</taxon>
        <taxon>Gastropoda</taxon>
        <taxon>Heterobranchia</taxon>
        <taxon>Euthyneura</taxon>
        <taxon>Panpulmonata</taxon>
        <taxon>Hygrophila</taxon>
        <taxon>Lymnaeoidea</taxon>
        <taxon>Planorbidae</taxon>
        <taxon>Biomphalaria</taxon>
    </lineage>
</organism>
<evidence type="ECO:0000313" key="2">
    <source>
        <dbReference type="EnsemblMetazoa" id="BGLB023212-PB"/>
    </source>
</evidence>
<evidence type="ECO:0000256" key="1">
    <source>
        <dbReference type="SAM" id="MobiDB-lite"/>
    </source>
</evidence>
<feature type="compositionally biased region" description="Basic and acidic residues" evidence="1">
    <location>
        <begin position="163"/>
        <end position="176"/>
    </location>
</feature>
<protein>
    <submittedName>
        <fullName evidence="2">Uncharacterized protein</fullName>
    </submittedName>
</protein>
<dbReference type="VEuPathDB" id="VectorBase:BGLB023212"/>
<feature type="region of interest" description="Disordered" evidence="1">
    <location>
        <begin position="338"/>
        <end position="377"/>
    </location>
</feature>
<reference evidence="2" key="1">
    <citation type="submission" date="2020-05" db="UniProtKB">
        <authorList>
            <consortium name="EnsemblMetazoa"/>
        </authorList>
    </citation>
    <scope>IDENTIFICATION</scope>
    <source>
        <strain evidence="2">BB02</strain>
    </source>
</reference>
<gene>
    <name evidence="2" type="primary">106057308</name>
</gene>
<evidence type="ECO:0000313" key="3">
    <source>
        <dbReference type="Proteomes" id="UP000076420"/>
    </source>
</evidence>
<dbReference type="EnsemblMetazoa" id="BGLB023212-RB">
    <property type="protein sequence ID" value="BGLB023212-PB"/>
    <property type="gene ID" value="BGLB023212"/>
</dbReference>
<dbReference type="VEuPathDB" id="VectorBase:BGLAX_041068"/>
<sequence>MKNSLSFKMFLKNNSNSMATKYPFLSRSQINSRLRAEWKKISETNKQKRSNNFSNSQESTFNLNLSPNVFNGKFRSIKPVRNNTKGVGRGFQFHGKDHSKLKPSRLWSPGLQIKSEQGSKSTLVQENMYDLGVDLDDYDNIDIDPLKKARNKNMEPQDIEKQSFLEKKFSESERKRTPLKKLKDKQSCKPFLGGERHGVPTELNVQSKTSLYCDRTYSKDETVSQTKQETPVSEDELFDDYDNDNLNSYDEDDDENAVLLIRKDNCLTQAFDQNLGSFNDDATSFHENDNFVTEDIMLTKYQSDITGEKNNCLLETESSNNTAESANTKHSMTLRRESLKAQSRDNIFQSKMLPTETNSTENYSKSAKQENISTSEEKVESMTERLFHLTEESKPNNLSDVKVSPYSATSSPTINEGSTESIFYSYHDNTEDTDIEIKGTSVISHMFEEAEAKRMNSISTPSRRRLLASSRFQTPSNFKMMLFDEEDIFGFC</sequence>
<dbReference type="AlphaFoldDB" id="A0A2C9KTA7"/>
<name>A0A2C9KTA7_BIOGL</name>
<feature type="compositionally biased region" description="Polar residues" evidence="1">
    <location>
        <begin position="355"/>
        <end position="374"/>
    </location>
</feature>
<dbReference type="KEGG" id="bgt:106057308"/>
<feature type="region of interest" description="Disordered" evidence="1">
    <location>
        <begin position="163"/>
        <end position="183"/>
    </location>
</feature>
<accession>A0A2C9KTA7</accession>